<accession>A0A8S5N2B1</accession>
<keyword evidence="2" id="KW-0472">Membrane</keyword>
<keyword evidence="2" id="KW-1133">Transmembrane helix</keyword>
<keyword evidence="2" id="KW-0812">Transmembrane</keyword>
<feature type="transmembrane region" description="Helical" evidence="2">
    <location>
        <begin position="352"/>
        <end position="372"/>
    </location>
</feature>
<dbReference type="EMBL" id="BK015046">
    <property type="protein sequence ID" value="DAD88745.1"/>
    <property type="molecule type" value="Genomic_DNA"/>
</dbReference>
<feature type="transmembrane region" description="Helical" evidence="2">
    <location>
        <begin position="443"/>
        <end position="466"/>
    </location>
</feature>
<sequence>MANKVLEMAIAIKGKLDGGLSSSVSKASQELNKLSNAIKDQQAQYRKLQAISQKTGNASDRNAAIAAEQKLNSMLQRQAQLRSNIASQTAHQNAISKMGGASPLAGAASAAQGASAAVSGITGKLASFAMVAAGGFGIGAIIDNVVNAGEALYQLSNKLHMTTAETSQFKKIMTLSGVDVEAAAKSFAKMDKTLAGGGKSAEALQGYLSQFGVSLTDANGKLLPMNQQLDAMAKGYQNAVAQGRGQEFMLETLGAKGMELTKVFENYADAQAAASQIKGVGIDPKSLHEIWLQMNILKAEATQVALGLAQAFIPIAQQILPALIPVLQAVVTFMKDNKEAIAAVVTNGLKLALLYGTATKLASGITTITTAFKGVETAMGAFKAAGALIGGPWVIAIMAIIAVIYLLVTNWDTICATLTSVWDNVCSGLSSIWDSVCSALSSAWSAIISGIMAVINGFLSLGLSVFNALKAAIIAYVNLWLNLPTYIGMAVGFIIGIIMRLPEIAVQVGTAVISAVVSFATECYNFAVTTFSAMVDDIYNFLINLPMYMITLGAEFVAAVISFASEAYATATSWISSLVNDVINFIMNLPSACADAGAGFVAAAGQWASDAYNAVLDWIKQIPSAVSNAISGAWDSIKAQFSGGFTVGVQAAGGNAYANGGVITSPEVALIGEAGYPEVIVPIDGSANAMNLWQTAGRMLGVSGAQSAVAPTVSLAPSVPVTSSSSNSGAPVQITFAPVINAGNGSTDDIMSALDAKMREFEQMMRSYTAGQRRLSYD</sequence>
<reference evidence="3" key="1">
    <citation type="journal article" date="2021" name="Proc. Natl. Acad. Sci. U.S.A.">
        <title>A Catalog of Tens of Thousands of Viruses from Human Metagenomes Reveals Hidden Associations with Chronic Diseases.</title>
        <authorList>
            <person name="Tisza M.J."/>
            <person name="Buck C.B."/>
        </authorList>
    </citation>
    <scope>NUCLEOTIDE SEQUENCE</scope>
    <source>
        <strain evidence="3">Ctikv1</strain>
    </source>
</reference>
<feature type="transmembrane region" description="Helical" evidence="2">
    <location>
        <begin position="384"/>
        <end position="408"/>
    </location>
</feature>
<feature type="coiled-coil region" evidence="1">
    <location>
        <begin position="24"/>
        <end position="51"/>
    </location>
</feature>
<feature type="transmembrane region" description="Helical" evidence="2">
    <location>
        <begin position="504"/>
        <end position="527"/>
    </location>
</feature>
<evidence type="ECO:0000313" key="3">
    <source>
        <dbReference type="EMBL" id="DAD88745.1"/>
    </source>
</evidence>
<feature type="transmembrane region" description="Helical" evidence="2">
    <location>
        <begin position="539"/>
        <end position="564"/>
    </location>
</feature>
<keyword evidence="1" id="KW-0175">Coiled coil</keyword>
<evidence type="ECO:0000256" key="1">
    <source>
        <dbReference type="SAM" id="Coils"/>
    </source>
</evidence>
<feature type="transmembrane region" description="Helical" evidence="2">
    <location>
        <begin position="473"/>
        <end position="498"/>
    </location>
</feature>
<organism evidence="3">
    <name type="scientific">Caudovirales sp. ctikv1</name>
    <dbReference type="NCBI Taxonomy" id="2826781"/>
    <lineage>
        <taxon>Viruses</taxon>
        <taxon>Duplodnaviria</taxon>
        <taxon>Heunggongvirae</taxon>
        <taxon>Uroviricota</taxon>
        <taxon>Caudoviricetes</taxon>
    </lineage>
</organism>
<name>A0A8S5N2B1_9CAUD</name>
<evidence type="ECO:0000256" key="2">
    <source>
        <dbReference type="SAM" id="Phobius"/>
    </source>
</evidence>
<protein>
    <submittedName>
        <fullName evidence="3">Uncharacterized protein</fullName>
    </submittedName>
</protein>
<proteinExistence type="predicted"/>